<name>A0ACB9Q5N6_BAUVA</name>
<dbReference type="EMBL" id="CM039426">
    <property type="protein sequence ID" value="KAI4356322.1"/>
    <property type="molecule type" value="Genomic_DNA"/>
</dbReference>
<accession>A0ACB9Q5N6</accession>
<evidence type="ECO:0000313" key="2">
    <source>
        <dbReference type="Proteomes" id="UP000828941"/>
    </source>
</evidence>
<comment type="caution">
    <text evidence="1">The sequence shown here is derived from an EMBL/GenBank/DDBJ whole genome shotgun (WGS) entry which is preliminary data.</text>
</comment>
<dbReference type="Proteomes" id="UP000828941">
    <property type="component" value="Chromosome 1"/>
</dbReference>
<evidence type="ECO:0000313" key="1">
    <source>
        <dbReference type="EMBL" id="KAI4356322.1"/>
    </source>
</evidence>
<keyword evidence="2" id="KW-1185">Reference proteome</keyword>
<reference evidence="1 2" key="1">
    <citation type="journal article" date="2022" name="DNA Res.">
        <title>Chromosomal-level genome assembly of the orchid tree Bauhinia variegata (Leguminosae; Cercidoideae) supports the allotetraploid origin hypothesis of Bauhinia.</title>
        <authorList>
            <person name="Zhong Y."/>
            <person name="Chen Y."/>
            <person name="Zheng D."/>
            <person name="Pang J."/>
            <person name="Liu Y."/>
            <person name="Luo S."/>
            <person name="Meng S."/>
            <person name="Qian L."/>
            <person name="Wei D."/>
            <person name="Dai S."/>
            <person name="Zhou R."/>
        </authorList>
    </citation>
    <scope>NUCLEOTIDE SEQUENCE [LARGE SCALE GENOMIC DNA]</scope>
    <source>
        <strain evidence="1">BV-YZ2020</strain>
    </source>
</reference>
<sequence length="544" mass="61881">MNLSANSEIKDQYQYREKERRSLDPSCFSTKGREVMLSLCSREEKKEVRKKAALALRLGLEGRSQLERIFLTYWLNIAYKIYSTTSRSFRFPETIGNPTVFSKLPVTIATMKDEDVVEEFFRREPPAAATLDFRTIRAISAVGRGAKGVVFLARDDACDDGNEIFALKVISRALLQKKAKAVNNGLGQCKRVSFEQQVLRQFDHPLLPRLRGVLETEKIIAHAIPYCSGGNLHSLRKRQSEKMFSNDSIRFYAVELILALEYLHGLGIVYRDLKPENIMIQDNGHIMLVDFDLSKKLNSKSPPTSCHSSPSSDSVRARRKSCILRFYSFCSSGITPYDSDFNCDNSTPTDSCSVEKSNSFVGTEEYVSPDVISGKGHDFGVDWWSLGVVLYEMLYGTTPFKGANRKETFYRILTKDPELAGEKTPLRDLIGKLLEKDPNRRIGLDEIKSHEFFEGVNWDMVLEISRPPFIPETEVRDRDGISKIDVELFVHGIFFGKSVEDEKKNKVQEGKKGEENLENNKGVWVEKLSQQAQHPTEAENFLIF</sequence>
<organism evidence="1 2">
    <name type="scientific">Bauhinia variegata</name>
    <name type="common">Purple orchid tree</name>
    <name type="synonym">Phanera variegata</name>
    <dbReference type="NCBI Taxonomy" id="167791"/>
    <lineage>
        <taxon>Eukaryota</taxon>
        <taxon>Viridiplantae</taxon>
        <taxon>Streptophyta</taxon>
        <taxon>Embryophyta</taxon>
        <taxon>Tracheophyta</taxon>
        <taxon>Spermatophyta</taxon>
        <taxon>Magnoliopsida</taxon>
        <taxon>eudicotyledons</taxon>
        <taxon>Gunneridae</taxon>
        <taxon>Pentapetalae</taxon>
        <taxon>rosids</taxon>
        <taxon>fabids</taxon>
        <taxon>Fabales</taxon>
        <taxon>Fabaceae</taxon>
        <taxon>Cercidoideae</taxon>
        <taxon>Cercideae</taxon>
        <taxon>Bauhiniinae</taxon>
        <taxon>Bauhinia</taxon>
    </lineage>
</organism>
<protein>
    <submittedName>
        <fullName evidence="1">Uncharacterized protein</fullName>
    </submittedName>
</protein>
<gene>
    <name evidence="1" type="ORF">L6164_000353</name>
</gene>
<proteinExistence type="predicted"/>